<dbReference type="InterPro" id="IPR036882">
    <property type="entry name" value="Alba-like_dom_sf"/>
</dbReference>
<dbReference type="AlphaFoldDB" id="A0ABD0KG51"/>
<dbReference type="EMBL" id="JACVVK020000182">
    <property type="protein sequence ID" value="KAK7486218.1"/>
    <property type="molecule type" value="Genomic_DNA"/>
</dbReference>
<proteinExistence type="inferred from homology"/>
<reference evidence="6 7" key="1">
    <citation type="journal article" date="2023" name="Sci. Data">
        <title>Genome assembly of the Korean intertidal mud-creeper Batillaria attramentaria.</title>
        <authorList>
            <person name="Patra A.K."/>
            <person name="Ho P.T."/>
            <person name="Jun S."/>
            <person name="Lee S.J."/>
            <person name="Kim Y."/>
            <person name="Won Y.J."/>
        </authorList>
    </citation>
    <scope>NUCLEOTIDE SEQUENCE [LARGE SCALE GENOMIC DNA]</scope>
    <source>
        <strain evidence="6">Wonlab-2016</strain>
    </source>
</reference>
<comment type="similarity">
    <text evidence="2">Belongs to the histone-like Alba family.</text>
</comment>
<evidence type="ECO:0000256" key="1">
    <source>
        <dbReference type="ARBA" id="ARBA00004123"/>
    </source>
</evidence>
<comment type="caution">
    <text evidence="6">The sequence shown here is derived from an EMBL/GenBank/DDBJ whole genome shotgun (WGS) entry which is preliminary data.</text>
</comment>
<comment type="subcellular location">
    <subcellularLocation>
        <location evidence="1">Nucleus</location>
    </subcellularLocation>
</comment>
<dbReference type="InterPro" id="IPR002775">
    <property type="entry name" value="DNA/RNA-bd_Alba-like"/>
</dbReference>
<accession>A0ABD0KG51</accession>
<dbReference type="GO" id="GO:0005634">
    <property type="term" value="C:nucleus"/>
    <property type="evidence" value="ECO:0007669"/>
    <property type="project" value="UniProtKB-SubCell"/>
</dbReference>
<dbReference type="SUPFAM" id="SSF82704">
    <property type="entry name" value="AlbA-like"/>
    <property type="match status" value="1"/>
</dbReference>
<feature type="region of interest" description="Disordered" evidence="4">
    <location>
        <begin position="123"/>
        <end position="229"/>
    </location>
</feature>
<feature type="domain" description="DNA/RNA-binding protein Alba-like" evidence="5">
    <location>
        <begin position="26"/>
        <end position="88"/>
    </location>
</feature>
<evidence type="ECO:0000313" key="6">
    <source>
        <dbReference type="EMBL" id="KAK7486218.1"/>
    </source>
</evidence>
<organism evidence="6 7">
    <name type="scientific">Batillaria attramentaria</name>
    <dbReference type="NCBI Taxonomy" id="370345"/>
    <lineage>
        <taxon>Eukaryota</taxon>
        <taxon>Metazoa</taxon>
        <taxon>Spiralia</taxon>
        <taxon>Lophotrochozoa</taxon>
        <taxon>Mollusca</taxon>
        <taxon>Gastropoda</taxon>
        <taxon>Caenogastropoda</taxon>
        <taxon>Sorbeoconcha</taxon>
        <taxon>Cerithioidea</taxon>
        <taxon>Batillariidae</taxon>
        <taxon>Batillaria</taxon>
    </lineage>
</organism>
<feature type="compositionally biased region" description="Basic and acidic residues" evidence="4">
    <location>
        <begin position="212"/>
        <end position="229"/>
    </location>
</feature>
<dbReference type="PANTHER" id="PTHR13516:SF4">
    <property type="entry name" value="FI09323P"/>
    <property type="match status" value="1"/>
</dbReference>
<name>A0ABD0KG51_9CAEN</name>
<evidence type="ECO:0000313" key="7">
    <source>
        <dbReference type="Proteomes" id="UP001519460"/>
    </source>
</evidence>
<dbReference type="PANTHER" id="PTHR13516">
    <property type="entry name" value="RIBONUCLEASE P SUBUNIT P25"/>
    <property type="match status" value="1"/>
</dbReference>
<evidence type="ECO:0000259" key="5">
    <source>
        <dbReference type="Pfam" id="PF01918"/>
    </source>
</evidence>
<evidence type="ECO:0000256" key="4">
    <source>
        <dbReference type="SAM" id="MobiDB-lite"/>
    </source>
</evidence>
<dbReference type="Pfam" id="PF01918">
    <property type="entry name" value="Alba"/>
    <property type="match status" value="1"/>
</dbReference>
<sequence length="229" mass="25964">MENYTKGATTEVDDPYPFADVDDALQMRVTQGSKIRNLMGFAMKRMTDKETRQIAWNGSGFAVTKTITCAEIMKRKIKGLHQNTKIRFRRIEEHWEPKTDGLETLKVNRDIPAISILLSKDPLDVTEPGYQPPGNFESFWQEKKSTDRGSRNRPKSSQSAAKVQELREQATKQKRKRSRKDGGDLQASQSQRQGQLQRSQTVDTASGGAFDLPHEQMDSSVDTDSKEAR</sequence>
<dbReference type="Proteomes" id="UP001519460">
    <property type="component" value="Unassembled WGS sequence"/>
</dbReference>
<dbReference type="Gene3D" id="3.30.110.20">
    <property type="entry name" value="Alba-like domain"/>
    <property type="match status" value="1"/>
</dbReference>
<keyword evidence="3" id="KW-0539">Nucleus</keyword>
<keyword evidence="7" id="KW-1185">Reference proteome</keyword>
<feature type="compositionally biased region" description="Basic and acidic residues" evidence="4">
    <location>
        <begin position="140"/>
        <end position="150"/>
    </location>
</feature>
<gene>
    <name evidence="6" type="ORF">BaRGS_00022541</name>
</gene>
<protein>
    <recommendedName>
        <fullName evidence="5">DNA/RNA-binding protein Alba-like domain-containing protein</fullName>
    </recommendedName>
</protein>
<evidence type="ECO:0000256" key="3">
    <source>
        <dbReference type="ARBA" id="ARBA00023242"/>
    </source>
</evidence>
<evidence type="ECO:0000256" key="2">
    <source>
        <dbReference type="ARBA" id="ARBA00008018"/>
    </source>
</evidence>
<dbReference type="InterPro" id="IPR051958">
    <property type="entry name" value="Alba-like_NAB"/>
</dbReference>
<feature type="compositionally biased region" description="Low complexity" evidence="4">
    <location>
        <begin position="185"/>
        <end position="200"/>
    </location>
</feature>